<evidence type="ECO:0000313" key="3">
    <source>
        <dbReference type="Proteomes" id="UP000230108"/>
    </source>
</evidence>
<dbReference type="InterPro" id="IPR035093">
    <property type="entry name" value="RelE/ParE_toxin_dom_sf"/>
</dbReference>
<evidence type="ECO:0008006" key="4">
    <source>
        <dbReference type="Google" id="ProtNLM"/>
    </source>
</evidence>
<dbReference type="SUPFAM" id="SSF143011">
    <property type="entry name" value="RelE-like"/>
    <property type="match status" value="1"/>
</dbReference>
<reference evidence="3" key="1">
    <citation type="submission" date="2017-09" db="EMBL/GenBank/DDBJ databases">
        <title>Depth-based differentiation of microbial function through sediment-hosted aquifers and enrichment of novel symbionts in the deep terrestrial subsurface.</title>
        <authorList>
            <person name="Probst A.J."/>
            <person name="Ladd B."/>
            <person name="Jarett J.K."/>
            <person name="Geller-Mcgrath D.E."/>
            <person name="Sieber C.M.K."/>
            <person name="Emerson J.B."/>
            <person name="Anantharaman K."/>
            <person name="Thomas B.C."/>
            <person name="Malmstrom R."/>
            <person name="Stieglmeier M."/>
            <person name="Klingl A."/>
            <person name="Woyke T."/>
            <person name="Ryan C.M."/>
            <person name="Banfield J.F."/>
        </authorList>
    </citation>
    <scope>NUCLEOTIDE SEQUENCE [LARGE SCALE GENOMIC DNA]</scope>
</reference>
<dbReference type="Gene3D" id="3.30.2310.20">
    <property type="entry name" value="RelE-like"/>
    <property type="match status" value="1"/>
</dbReference>
<dbReference type="EMBL" id="PFLF01000011">
    <property type="protein sequence ID" value="PIY69483.1"/>
    <property type="molecule type" value="Genomic_DNA"/>
</dbReference>
<evidence type="ECO:0000256" key="1">
    <source>
        <dbReference type="ARBA" id="ARBA00022649"/>
    </source>
</evidence>
<protein>
    <recommendedName>
        <fullName evidence="4">Type II toxin-antitoxin system mRNA interferase toxin, RelE/StbE family</fullName>
    </recommendedName>
</protein>
<comment type="caution">
    <text evidence="2">The sequence shown here is derived from an EMBL/GenBank/DDBJ whole genome shotgun (WGS) entry which is preliminary data.</text>
</comment>
<organism evidence="2 3">
    <name type="scientific">Candidatus Roizmanbacteria bacterium CG_4_10_14_0_8_um_filter_39_9</name>
    <dbReference type="NCBI Taxonomy" id="1974829"/>
    <lineage>
        <taxon>Bacteria</taxon>
        <taxon>Candidatus Roizmaniibacteriota</taxon>
    </lineage>
</organism>
<dbReference type="Proteomes" id="UP000230108">
    <property type="component" value="Unassembled WGS sequence"/>
</dbReference>
<dbReference type="InterPro" id="IPR007712">
    <property type="entry name" value="RelE/ParE_toxin"/>
</dbReference>
<sequence>MEIILSHDASKQYKRLPISDKTKINKKLITLYQDPYGGKKLAGELEGIRSLRVWPYCILYAINKKTNMVEMHKIAHRQSVYK</sequence>
<evidence type="ECO:0000313" key="2">
    <source>
        <dbReference type="EMBL" id="PIY69483.1"/>
    </source>
</evidence>
<dbReference type="Pfam" id="PF05016">
    <property type="entry name" value="ParE_toxin"/>
    <property type="match status" value="1"/>
</dbReference>
<proteinExistence type="predicted"/>
<gene>
    <name evidence="2" type="ORF">COY90_00420</name>
</gene>
<dbReference type="AlphaFoldDB" id="A0A2M7QF50"/>
<keyword evidence="1" id="KW-1277">Toxin-antitoxin system</keyword>
<name>A0A2M7QF50_9BACT</name>
<accession>A0A2M7QF50</accession>